<dbReference type="InterPro" id="IPR002110">
    <property type="entry name" value="Ankyrin_rpt"/>
</dbReference>
<dbReference type="PROSITE" id="PS50088">
    <property type="entry name" value="ANK_REPEAT"/>
    <property type="match status" value="1"/>
</dbReference>
<name>A0ABN7PCW8_TIMPD</name>
<dbReference type="InterPro" id="IPR036770">
    <property type="entry name" value="Ankyrin_rpt-contain_sf"/>
</dbReference>
<dbReference type="Pfam" id="PF12796">
    <property type="entry name" value="Ank_2"/>
    <property type="match status" value="1"/>
</dbReference>
<feature type="repeat" description="ANK" evidence="1">
    <location>
        <begin position="1"/>
        <end position="33"/>
    </location>
</feature>
<accession>A0ABN7PCW8</accession>
<proteinExistence type="predicted"/>
<dbReference type="EMBL" id="CAJPIN010030840">
    <property type="protein sequence ID" value="CAG2064014.1"/>
    <property type="molecule type" value="Genomic_DNA"/>
</dbReference>
<evidence type="ECO:0000256" key="1">
    <source>
        <dbReference type="PROSITE-ProRule" id="PRU00023"/>
    </source>
</evidence>
<gene>
    <name evidence="2" type="ORF">TPAB3V08_LOCUS10961</name>
</gene>
<organism evidence="2 3">
    <name type="scientific">Timema podura</name>
    <name type="common">Walking stick</name>
    <dbReference type="NCBI Taxonomy" id="61482"/>
    <lineage>
        <taxon>Eukaryota</taxon>
        <taxon>Metazoa</taxon>
        <taxon>Ecdysozoa</taxon>
        <taxon>Arthropoda</taxon>
        <taxon>Hexapoda</taxon>
        <taxon>Insecta</taxon>
        <taxon>Pterygota</taxon>
        <taxon>Neoptera</taxon>
        <taxon>Polyneoptera</taxon>
        <taxon>Phasmatodea</taxon>
        <taxon>Timematodea</taxon>
        <taxon>Timematoidea</taxon>
        <taxon>Timematidae</taxon>
        <taxon>Timema</taxon>
    </lineage>
</organism>
<protein>
    <submittedName>
        <fullName evidence="2">Uncharacterized protein</fullName>
    </submittedName>
</protein>
<dbReference type="SMART" id="SM00248">
    <property type="entry name" value="ANK"/>
    <property type="match status" value="2"/>
</dbReference>
<evidence type="ECO:0000313" key="3">
    <source>
        <dbReference type="Proteomes" id="UP001153148"/>
    </source>
</evidence>
<dbReference type="SUPFAM" id="SSF48403">
    <property type="entry name" value="Ankyrin repeat"/>
    <property type="match status" value="1"/>
</dbReference>
<feature type="non-terminal residue" evidence="2">
    <location>
        <position position="1"/>
    </location>
</feature>
<keyword evidence="1" id="KW-0040">ANK repeat</keyword>
<reference evidence="2" key="1">
    <citation type="submission" date="2021-03" db="EMBL/GenBank/DDBJ databases">
        <authorList>
            <person name="Tran Van P."/>
        </authorList>
    </citation>
    <scope>NUCLEOTIDE SEQUENCE</scope>
</reference>
<dbReference type="Proteomes" id="UP001153148">
    <property type="component" value="Unassembled WGS sequence"/>
</dbReference>
<comment type="caution">
    <text evidence="2">The sequence shown here is derived from an EMBL/GenBank/DDBJ whole genome shotgun (WGS) entry which is preliminary data.</text>
</comment>
<dbReference type="Gene3D" id="1.25.40.20">
    <property type="entry name" value="Ankyrin repeat-containing domain"/>
    <property type="match status" value="1"/>
</dbReference>
<sequence>VGNTALMYAVHGNHPHCTNELLLRGADITIINLNGDTAFGIAVSKNSKLAQAVMENHIKMTTDDKSKEDIWFCTCQLVAIFRRQPAQIH</sequence>
<evidence type="ECO:0000313" key="2">
    <source>
        <dbReference type="EMBL" id="CAG2064014.1"/>
    </source>
</evidence>
<keyword evidence="3" id="KW-1185">Reference proteome</keyword>